<dbReference type="Pfam" id="PF10673">
    <property type="entry name" value="DUF2487"/>
    <property type="match status" value="1"/>
</dbReference>
<evidence type="ECO:0000313" key="2">
    <source>
        <dbReference type="Proteomes" id="UP000242700"/>
    </source>
</evidence>
<reference evidence="2" key="1">
    <citation type="submission" date="2016-10" db="EMBL/GenBank/DDBJ databases">
        <authorList>
            <person name="Varghese N."/>
            <person name="Submissions S."/>
        </authorList>
    </citation>
    <scope>NUCLEOTIDE SEQUENCE [LARGE SCALE GENOMIC DNA]</scope>
    <source>
        <strain evidence="2">CGMCC 1.8911</strain>
    </source>
</reference>
<protein>
    <recommendedName>
        <fullName evidence="3">DUF2487 family protein</fullName>
    </recommendedName>
</protein>
<dbReference type="Proteomes" id="UP000242700">
    <property type="component" value="Unassembled WGS sequence"/>
</dbReference>
<dbReference type="STRING" id="586411.SAMN05216187_101152"/>
<evidence type="ECO:0008006" key="3">
    <source>
        <dbReference type="Google" id="ProtNLM"/>
    </source>
</evidence>
<gene>
    <name evidence="1" type="ORF">SAMN05216187_101152</name>
</gene>
<proteinExistence type="predicted"/>
<evidence type="ECO:0000313" key="1">
    <source>
        <dbReference type="EMBL" id="SDJ58813.1"/>
    </source>
</evidence>
<accession>A0A1G8UYF2</accession>
<sequence>MLYNNRDLRVLKEEIEFVDTAIVPVMNIDFDGNMLHHANNLELIQHVTVQLEKQLKGRLLITPALTIVGGNTDSLITYKDQLFEYGFKKVISLSFDAAESEGVNNIKINSIPISDMDNNMKISIINDEVKSVIKQIINVWNQ</sequence>
<dbReference type="RefSeq" id="WP_092594685.1">
    <property type="nucleotide sequence ID" value="NZ_FNFI01000001.1"/>
</dbReference>
<dbReference type="EMBL" id="FNFI01000001">
    <property type="protein sequence ID" value="SDJ58813.1"/>
    <property type="molecule type" value="Genomic_DNA"/>
</dbReference>
<dbReference type="InterPro" id="IPR019615">
    <property type="entry name" value="DUF2487"/>
</dbReference>
<dbReference type="OrthoDB" id="2678750at2"/>
<name>A0A1G8UYF2_9STAP</name>
<organism evidence="1 2">
    <name type="scientific">Jeotgalicoccus aerolatus</name>
    <dbReference type="NCBI Taxonomy" id="709510"/>
    <lineage>
        <taxon>Bacteria</taxon>
        <taxon>Bacillati</taxon>
        <taxon>Bacillota</taxon>
        <taxon>Bacilli</taxon>
        <taxon>Bacillales</taxon>
        <taxon>Staphylococcaceae</taxon>
        <taxon>Jeotgalicoccus</taxon>
    </lineage>
</organism>
<dbReference type="AlphaFoldDB" id="A0A1G8UYF2"/>